<dbReference type="EMBL" id="BTGD01000025">
    <property type="protein sequence ID" value="GMM58941.1"/>
    <property type="molecule type" value="Genomic_DNA"/>
</dbReference>
<dbReference type="AlphaFoldDB" id="A0AAV5S6A2"/>
<gene>
    <name evidence="2" type="ORF">DAKH74_055580</name>
</gene>
<feature type="compositionally biased region" description="Polar residues" evidence="1">
    <location>
        <begin position="490"/>
        <end position="500"/>
    </location>
</feature>
<feature type="compositionally biased region" description="Low complexity" evidence="1">
    <location>
        <begin position="623"/>
        <end position="639"/>
    </location>
</feature>
<feature type="compositionally biased region" description="Basic and acidic residues" evidence="1">
    <location>
        <begin position="1"/>
        <end position="30"/>
    </location>
</feature>
<evidence type="ECO:0000313" key="3">
    <source>
        <dbReference type="Proteomes" id="UP001377567"/>
    </source>
</evidence>
<sequence>MVSDRSRQDPELDDFLRRVEDIDEAKRSNAERGGNSRPSRAGAPRSVKMTDEQYKERDLREARRLLQRDSPDDFDEEMVVDQSAYNDDENDLTYKSAYNYEKTFSPKKPSYNINDLDLDREVDAKVSRTGNNPSKEEGGASFTVSKDDYLLLQRLKKDVANLHQDSASPDRSNKVPERRQTSPERPIEKKKPTNEPKKQTMPSRGKPRGQTVNVQYDIEIDMDAPMLPPRHSEKKIEKQDDPYEERLNRMQNRSPSPQPPKLPTRPVAEIKDTTPEVIDLRDDEDKEAAPALPSRANVRTEPPKVERSKKPVESITPKERTPKLPPSRGKSVTELQSVKPEPITLIDLEDESDDVSSLEDKVSRTSHTIPSRAAKPVMDEPAEVLPPRSNKAPLPPVSRTSKEPMSFISSLNNNKLSVAHSQLPETPKKKQAGHSLDYLESVQLKSPSSKLPSKSTPTKPKVSNMSRSDSFINSALNSDLKLEKKRSPEAASQANDNSTKVPPPVRQKPSNLSKSTPPPTGQKPLSLQKTFSNLNGEKEQKKDASNTPPPVRAKPAGLSKKENDNKSEAPPISKKPEYIAKDKKPLPPSKPRNLSADSNINTKASEQVSEDPTEGLRSFKLRSTPAKTTSKTPPKVPAKGSSLSFATLKPVAPTPMNSSTSPRRGNNDMIEMPKLRSVNGNSDTKEGSVNGKHTPPVVPKHKPTIPEALVNAKSLKKTDQLSNRPPSANDSDIPEALAKRNALNKSKVAPVVPARKISMPEALKRANQLKSAAKNDPEPEIEEPASDDINSKLEAVISLHQRKTFGGSASASTPQPLRRVRTTQPSTGAASPQLTHITKGRAKGPRRKLPSKI</sequence>
<dbReference type="Proteomes" id="UP001377567">
    <property type="component" value="Unassembled WGS sequence"/>
</dbReference>
<organism evidence="2 3">
    <name type="scientific">Maudiozyma humilis</name>
    <name type="common">Sour dough yeast</name>
    <name type="synonym">Kazachstania humilis</name>
    <dbReference type="NCBI Taxonomy" id="51915"/>
    <lineage>
        <taxon>Eukaryota</taxon>
        <taxon>Fungi</taxon>
        <taxon>Dikarya</taxon>
        <taxon>Ascomycota</taxon>
        <taxon>Saccharomycotina</taxon>
        <taxon>Saccharomycetes</taxon>
        <taxon>Saccharomycetales</taxon>
        <taxon>Saccharomycetaceae</taxon>
        <taxon>Maudiozyma</taxon>
    </lineage>
</organism>
<feature type="compositionally biased region" description="Polar residues" evidence="1">
    <location>
        <begin position="595"/>
        <end position="607"/>
    </location>
</feature>
<feature type="compositionally biased region" description="Polar residues" evidence="1">
    <location>
        <begin position="822"/>
        <end position="836"/>
    </location>
</feature>
<feature type="compositionally biased region" description="Polar residues" evidence="1">
    <location>
        <begin position="463"/>
        <end position="477"/>
    </location>
</feature>
<reference evidence="2 3" key="1">
    <citation type="journal article" date="2023" name="Elife">
        <title>Identification of key yeast species and microbe-microbe interactions impacting larval growth of Drosophila in the wild.</title>
        <authorList>
            <person name="Mure A."/>
            <person name="Sugiura Y."/>
            <person name="Maeda R."/>
            <person name="Honda K."/>
            <person name="Sakurai N."/>
            <person name="Takahashi Y."/>
            <person name="Watada M."/>
            <person name="Katoh T."/>
            <person name="Gotoh A."/>
            <person name="Gotoh Y."/>
            <person name="Taniguchi I."/>
            <person name="Nakamura K."/>
            <person name="Hayashi T."/>
            <person name="Katayama T."/>
            <person name="Uemura T."/>
            <person name="Hattori Y."/>
        </authorList>
    </citation>
    <scope>NUCLEOTIDE SEQUENCE [LARGE SCALE GENOMIC DNA]</scope>
    <source>
        <strain evidence="2 3">KH-74</strain>
    </source>
</reference>
<evidence type="ECO:0000313" key="2">
    <source>
        <dbReference type="EMBL" id="GMM58941.1"/>
    </source>
</evidence>
<proteinExistence type="predicted"/>
<name>A0AAV5S6A2_MAUHU</name>
<feature type="compositionally biased region" description="Basic and acidic residues" evidence="1">
    <location>
        <begin position="574"/>
        <end position="585"/>
    </location>
</feature>
<feature type="region of interest" description="Disordered" evidence="1">
    <location>
        <begin position="759"/>
        <end position="788"/>
    </location>
</feature>
<feature type="compositionally biased region" description="Polar residues" evidence="1">
    <location>
        <begin position="720"/>
        <end position="730"/>
    </location>
</feature>
<evidence type="ECO:0000256" key="1">
    <source>
        <dbReference type="SAM" id="MobiDB-lite"/>
    </source>
</evidence>
<feature type="compositionally biased region" description="Polar residues" evidence="1">
    <location>
        <begin position="407"/>
        <end position="424"/>
    </location>
</feature>
<feature type="compositionally biased region" description="Basic and acidic residues" evidence="1">
    <location>
        <begin position="301"/>
        <end position="322"/>
    </location>
</feature>
<accession>A0AAV5S6A2</accession>
<feature type="region of interest" description="Disordered" evidence="1">
    <location>
        <begin position="160"/>
        <end position="734"/>
    </location>
</feature>
<feature type="compositionally biased region" description="Polar residues" evidence="1">
    <location>
        <begin position="655"/>
        <end position="664"/>
    </location>
</feature>
<feature type="compositionally biased region" description="Acidic residues" evidence="1">
    <location>
        <begin position="347"/>
        <end position="357"/>
    </location>
</feature>
<feature type="compositionally biased region" description="Basic residues" evidence="1">
    <location>
        <begin position="838"/>
        <end position="853"/>
    </location>
</feature>
<feature type="compositionally biased region" description="Basic and acidic residues" evidence="1">
    <location>
        <begin position="230"/>
        <end position="248"/>
    </location>
</feature>
<feature type="compositionally biased region" description="Basic and acidic residues" evidence="1">
    <location>
        <begin position="48"/>
        <end position="71"/>
    </location>
</feature>
<feature type="compositionally biased region" description="Basic and acidic residues" evidence="1">
    <location>
        <begin position="171"/>
        <end position="198"/>
    </location>
</feature>
<feature type="compositionally biased region" description="Basic and acidic residues" evidence="1">
    <location>
        <begin position="268"/>
        <end position="280"/>
    </location>
</feature>
<feature type="compositionally biased region" description="Polar residues" evidence="1">
    <location>
        <begin position="523"/>
        <end position="535"/>
    </location>
</feature>
<protein>
    <submittedName>
        <fullName evidence="2">Bsp1 protein</fullName>
    </submittedName>
</protein>
<comment type="caution">
    <text evidence="2">The sequence shown here is derived from an EMBL/GenBank/DDBJ whole genome shotgun (WGS) entry which is preliminary data.</text>
</comment>
<feature type="region of interest" description="Disordered" evidence="1">
    <location>
        <begin position="1"/>
        <end position="86"/>
    </location>
</feature>
<feature type="region of interest" description="Disordered" evidence="1">
    <location>
        <begin position="124"/>
        <end position="146"/>
    </location>
</feature>
<feature type="compositionally biased region" description="Low complexity" evidence="1">
    <location>
        <begin position="444"/>
        <end position="461"/>
    </location>
</feature>
<keyword evidence="3" id="KW-1185">Reference proteome</keyword>
<feature type="region of interest" description="Disordered" evidence="1">
    <location>
        <begin position="802"/>
        <end position="853"/>
    </location>
</feature>